<evidence type="ECO:0000259" key="9">
    <source>
        <dbReference type="SMART" id="SM00965"/>
    </source>
</evidence>
<keyword evidence="2 7" id="KW-0813">Transport</keyword>
<evidence type="ECO:0000313" key="11">
    <source>
        <dbReference type="Proteomes" id="UP000254573"/>
    </source>
</evidence>
<dbReference type="PANTHER" id="PTHR30332">
    <property type="entry name" value="PROBABLE GENERAL SECRETION PATHWAY PROTEIN D"/>
    <property type="match status" value="1"/>
</dbReference>
<dbReference type="RefSeq" id="WP_058371711.1">
    <property type="nucleotide sequence ID" value="NZ_CP009553.3"/>
</dbReference>
<evidence type="ECO:0000256" key="7">
    <source>
        <dbReference type="RuleBase" id="RU004004"/>
    </source>
</evidence>
<evidence type="ECO:0000256" key="3">
    <source>
        <dbReference type="ARBA" id="ARBA00022729"/>
    </source>
</evidence>
<keyword evidence="4" id="KW-0472">Membrane</keyword>
<dbReference type="InterPro" id="IPR038591">
    <property type="entry name" value="NolW-like_sf"/>
</dbReference>
<evidence type="ECO:0000256" key="6">
    <source>
        <dbReference type="RuleBase" id="RU004003"/>
    </source>
</evidence>
<dbReference type="Pfam" id="PF03958">
    <property type="entry name" value="Secretin_N"/>
    <property type="match status" value="1"/>
</dbReference>
<feature type="compositionally biased region" description="Low complexity" evidence="8">
    <location>
        <begin position="657"/>
        <end position="668"/>
    </location>
</feature>
<dbReference type="InterPro" id="IPR005644">
    <property type="entry name" value="NolW-like"/>
</dbReference>
<feature type="region of interest" description="Disordered" evidence="8">
    <location>
        <begin position="642"/>
        <end position="714"/>
    </location>
</feature>
<dbReference type="AlphaFoldDB" id="A0A378YRV3"/>
<evidence type="ECO:0000256" key="1">
    <source>
        <dbReference type="ARBA" id="ARBA00004370"/>
    </source>
</evidence>
<protein>
    <submittedName>
        <fullName evidence="10">General secretion pathway protein D</fullName>
    </submittedName>
</protein>
<name>A0A378YRV3_9BURK</name>
<keyword evidence="3" id="KW-0732">Signal</keyword>
<dbReference type="InterPro" id="IPR004846">
    <property type="entry name" value="T2SS/T3SS_dom"/>
</dbReference>
<proteinExistence type="inferred from homology"/>
<dbReference type="GO" id="GO:0009306">
    <property type="term" value="P:protein secretion"/>
    <property type="evidence" value="ECO:0007669"/>
    <property type="project" value="InterPro"/>
</dbReference>
<dbReference type="GO" id="GO:0015627">
    <property type="term" value="C:type II protein secretion system complex"/>
    <property type="evidence" value="ECO:0007669"/>
    <property type="project" value="TreeGrafter"/>
</dbReference>
<dbReference type="Gene3D" id="3.30.1370.120">
    <property type="match status" value="1"/>
</dbReference>
<dbReference type="PRINTS" id="PR00811">
    <property type="entry name" value="BCTERIALGSPD"/>
</dbReference>
<evidence type="ECO:0000256" key="5">
    <source>
        <dbReference type="ARBA" id="ARBA00023237"/>
    </source>
</evidence>
<feature type="compositionally biased region" description="Low complexity" evidence="8">
    <location>
        <begin position="700"/>
        <end position="714"/>
    </location>
</feature>
<comment type="similarity">
    <text evidence="6">Belongs to the bacterial secretin family.</text>
</comment>
<dbReference type="GO" id="GO:0009279">
    <property type="term" value="C:cell outer membrane"/>
    <property type="evidence" value="ECO:0007669"/>
    <property type="project" value="UniProtKB-SubCell"/>
</dbReference>
<dbReference type="Pfam" id="PF00263">
    <property type="entry name" value="Secretin"/>
    <property type="match status" value="1"/>
</dbReference>
<accession>A0A378YRV3</accession>
<dbReference type="Proteomes" id="UP000254573">
    <property type="component" value="Unassembled WGS sequence"/>
</dbReference>
<evidence type="ECO:0000313" key="10">
    <source>
        <dbReference type="EMBL" id="SUA79280.1"/>
    </source>
</evidence>
<dbReference type="EMBL" id="UGSG01000001">
    <property type="protein sequence ID" value="SUA79280.1"/>
    <property type="molecule type" value="Genomic_DNA"/>
</dbReference>
<organism evidence="10 11">
    <name type="scientific">Pandoraea pnomenusa</name>
    <dbReference type="NCBI Taxonomy" id="93220"/>
    <lineage>
        <taxon>Bacteria</taxon>
        <taxon>Pseudomonadati</taxon>
        <taxon>Pseudomonadota</taxon>
        <taxon>Betaproteobacteria</taxon>
        <taxon>Burkholderiales</taxon>
        <taxon>Burkholderiaceae</taxon>
        <taxon>Pandoraea</taxon>
    </lineage>
</organism>
<dbReference type="OrthoDB" id="9775455at2"/>
<dbReference type="KEGG" id="ppnm:LV28_15930"/>
<evidence type="ECO:0000256" key="8">
    <source>
        <dbReference type="SAM" id="MobiDB-lite"/>
    </source>
</evidence>
<feature type="domain" description="Secretin/TonB short N-terminal" evidence="9">
    <location>
        <begin position="221"/>
        <end position="272"/>
    </location>
</feature>
<dbReference type="PANTHER" id="PTHR30332:SF17">
    <property type="entry name" value="TYPE IV PILIATION SYSTEM PROTEIN DR_0774-RELATED"/>
    <property type="match status" value="1"/>
</dbReference>
<dbReference type="SMART" id="SM00965">
    <property type="entry name" value="STN"/>
    <property type="match status" value="1"/>
</dbReference>
<reference evidence="10 11" key="1">
    <citation type="submission" date="2018-06" db="EMBL/GenBank/DDBJ databases">
        <authorList>
            <consortium name="Pathogen Informatics"/>
            <person name="Doyle S."/>
        </authorList>
    </citation>
    <scope>NUCLEOTIDE SEQUENCE [LARGE SCALE GENOMIC DNA]</scope>
    <source>
        <strain evidence="10 11">NCTC13160</strain>
    </source>
</reference>
<dbReference type="STRING" id="93220.A6P55_13020"/>
<evidence type="ECO:0000256" key="4">
    <source>
        <dbReference type="ARBA" id="ARBA00023136"/>
    </source>
</evidence>
<comment type="subcellular location">
    <subcellularLocation>
        <location evidence="7">Cell outer membrane</location>
    </subcellularLocation>
    <subcellularLocation>
        <location evidence="1">Membrane</location>
    </subcellularLocation>
</comment>
<dbReference type="InterPro" id="IPR050810">
    <property type="entry name" value="Bact_Secretion_Sys_Channel"/>
</dbReference>
<keyword evidence="5" id="KW-0998">Cell outer membrane</keyword>
<dbReference type="InterPro" id="IPR001775">
    <property type="entry name" value="GspD/PilQ"/>
</dbReference>
<sequence length="714" mass="76572">MSIATGSAGGAQPRPVARLLARLGVLCLFAALGGCAVPNALSESDAAVRKGDLAGAVTRLAEHLRNDPQSIALRTRYLLVREQLAAQYLRNASDALTRGDEAQARHWLTQTLRFDPANQAAAQWLDRLRIRDRLRGSLADAQARASSDPRAALRIVSRVLRQLPDWGEAIALAERIRSILDRAPPPAPASAAAVLRKPVSLSIKSRPLPAIFEMISQVTGINFVLDSDLDRAARASLDATQTTAGDVIDLLLSTNRLEKQFLNANTLLIFPATAEKLARYRSLAVQTFFLSYADVKKAAAQIRQLMRPRNLFVDERLGAITVRDSAEALDAISRMIDVIDLPTSEVTLDVQVLEVSNDGLLDLGIRYPESVSLRFSDAVRDAGGGVALSRFGRLSGDAVDLDVTAPLARLNLLQEANKAQILANPRIRVRNREKATISIGERVPVVSTTNLNGAVTESLTYQDVGLKLDVEPSISLNDEIVIKVALDVSNITRQVQTKTGLIAYNLSARTAKTTLSARNNETQVLAGLINRETREKMSGIPGLSRVPLLGRLFGSQSEDHAKTEVVLLITPHVERSLAVPASRVSRFDSGTEQHPGDALRLGPTTHMVISNLPSDAAASSGRPARIAPPDVAADALSDALSDAFPSRSSPHAWRQMPAASSSGGSEPARSPRESSPESAAQDPADSGFPSSPEDRDDPPRVFGGKVVGPKVDGK</sequence>
<gene>
    <name evidence="10" type="primary">xpsD</name>
    <name evidence="10" type="ORF">NCTC13160_03139</name>
</gene>
<evidence type="ECO:0000256" key="2">
    <source>
        <dbReference type="ARBA" id="ARBA00022448"/>
    </source>
</evidence>
<dbReference type="InterPro" id="IPR011662">
    <property type="entry name" value="Secretin/TonB_short_N"/>
</dbReference>